<dbReference type="Gene3D" id="3.40.630.30">
    <property type="match status" value="1"/>
</dbReference>
<comment type="caution">
    <text evidence="2">The sequence shown here is derived from an EMBL/GenBank/DDBJ whole genome shotgun (WGS) entry which is preliminary data.</text>
</comment>
<accession>A0A368YW12</accession>
<dbReference type="PANTHER" id="PTHR43072">
    <property type="entry name" value="N-ACETYLTRANSFERASE"/>
    <property type="match status" value="1"/>
</dbReference>
<evidence type="ECO:0000259" key="1">
    <source>
        <dbReference type="PROSITE" id="PS51186"/>
    </source>
</evidence>
<protein>
    <submittedName>
        <fullName evidence="2">Phosphinothricin acetyltransferase</fullName>
    </submittedName>
</protein>
<dbReference type="PANTHER" id="PTHR43072:SF8">
    <property type="entry name" value="ACYLTRANSFERASE FABY-RELATED"/>
    <property type="match status" value="1"/>
</dbReference>
<dbReference type="EMBL" id="QPJM01000004">
    <property type="protein sequence ID" value="RCW84363.1"/>
    <property type="molecule type" value="Genomic_DNA"/>
</dbReference>
<dbReference type="InterPro" id="IPR000182">
    <property type="entry name" value="GNAT_dom"/>
</dbReference>
<gene>
    <name evidence="2" type="ORF">C7476_104115</name>
</gene>
<evidence type="ECO:0000313" key="2">
    <source>
        <dbReference type="EMBL" id="RCW84363.1"/>
    </source>
</evidence>
<evidence type="ECO:0000313" key="3">
    <source>
        <dbReference type="Proteomes" id="UP000253324"/>
    </source>
</evidence>
<keyword evidence="2" id="KW-0808">Transferase</keyword>
<sequence>MHEAFKIIYSLRNAMSQIHIRSARPADLPAITEIYRDAVLHGTATYEIDPPDMEEMTRRFHAITTDGFPYVVAELDGAVIGYAYASYFRTRPAYWWSAEDSIYVAPEAKGKGLGKVLLQQLIKDCTNLGFRQFIAVIGDGHDASASVRLHLSSGFKHSGTIKASGFKHGRWLDTVLMQLDMNGGSETLPGKPPLKA</sequence>
<dbReference type="InterPro" id="IPR016181">
    <property type="entry name" value="Acyl_CoA_acyltransferase"/>
</dbReference>
<name>A0A368YW12_9HYPH</name>
<dbReference type="AlphaFoldDB" id="A0A368YW12"/>
<dbReference type="Proteomes" id="UP000253324">
    <property type="component" value="Unassembled WGS sequence"/>
</dbReference>
<dbReference type="SUPFAM" id="SSF55729">
    <property type="entry name" value="Acyl-CoA N-acyltransferases (Nat)"/>
    <property type="match status" value="1"/>
</dbReference>
<reference evidence="2 3" key="1">
    <citation type="submission" date="2018-07" db="EMBL/GenBank/DDBJ databases">
        <title>Genomic Encyclopedia of Type Strains, Phase III (KMG-III): the genomes of soil and plant-associated and newly described type strains.</title>
        <authorList>
            <person name="Whitman W."/>
        </authorList>
    </citation>
    <scope>NUCLEOTIDE SEQUENCE [LARGE SCALE GENOMIC DNA]</scope>
    <source>
        <strain evidence="2 3">31-25a</strain>
    </source>
</reference>
<dbReference type="CDD" id="cd04301">
    <property type="entry name" value="NAT_SF"/>
    <property type="match status" value="1"/>
</dbReference>
<proteinExistence type="predicted"/>
<feature type="domain" description="N-acetyltransferase" evidence="1">
    <location>
        <begin position="18"/>
        <end position="182"/>
    </location>
</feature>
<keyword evidence="3" id="KW-1185">Reference proteome</keyword>
<organism evidence="2 3">
    <name type="scientific">Phyllobacterium bourgognense</name>
    <dbReference type="NCBI Taxonomy" id="314236"/>
    <lineage>
        <taxon>Bacteria</taxon>
        <taxon>Pseudomonadati</taxon>
        <taxon>Pseudomonadota</taxon>
        <taxon>Alphaproteobacteria</taxon>
        <taxon>Hyphomicrobiales</taxon>
        <taxon>Phyllobacteriaceae</taxon>
        <taxon>Phyllobacterium</taxon>
    </lineage>
</organism>
<dbReference type="GO" id="GO:0016747">
    <property type="term" value="F:acyltransferase activity, transferring groups other than amino-acyl groups"/>
    <property type="evidence" value="ECO:0007669"/>
    <property type="project" value="InterPro"/>
</dbReference>
<dbReference type="Pfam" id="PF13420">
    <property type="entry name" value="Acetyltransf_4"/>
    <property type="match status" value="1"/>
</dbReference>
<dbReference type="PROSITE" id="PS51186">
    <property type="entry name" value="GNAT"/>
    <property type="match status" value="1"/>
</dbReference>